<dbReference type="InterPro" id="IPR006776">
    <property type="entry name" value="SsgB"/>
</dbReference>
<dbReference type="Gene3D" id="2.30.31.20">
    <property type="entry name" value="Sporulation-specific cell division protein SsgB"/>
    <property type="match status" value="1"/>
</dbReference>
<organism evidence="7 8">
    <name type="scientific">Nonomuraea rosea</name>
    <dbReference type="NCBI Taxonomy" id="638574"/>
    <lineage>
        <taxon>Bacteria</taxon>
        <taxon>Bacillati</taxon>
        <taxon>Actinomycetota</taxon>
        <taxon>Actinomycetes</taxon>
        <taxon>Streptosporangiales</taxon>
        <taxon>Streptosporangiaceae</taxon>
        <taxon>Nonomuraea</taxon>
    </lineage>
</organism>
<protein>
    <recommendedName>
        <fullName evidence="9">SsgA family sporulation/cell division regulator</fullName>
    </recommendedName>
</protein>
<comment type="subcellular location">
    <subcellularLocation>
        <location evidence="1">Cell septum</location>
    </subcellularLocation>
</comment>
<evidence type="ECO:0008006" key="9">
    <source>
        <dbReference type="Google" id="ProtNLM"/>
    </source>
</evidence>
<evidence type="ECO:0000256" key="2">
    <source>
        <dbReference type="ARBA" id="ARBA00009323"/>
    </source>
</evidence>
<dbReference type="Proteomes" id="UP001500630">
    <property type="component" value="Unassembled WGS sequence"/>
</dbReference>
<evidence type="ECO:0000256" key="4">
    <source>
        <dbReference type="ARBA" id="ARBA00022969"/>
    </source>
</evidence>
<name>A0ABP6WJJ2_9ACTN</name>
<evidence type="ECO:0000256" key="6">
    <source>
        <dbReference type="ARBA" id="ARBA00023306"/>
    </source>
</evidence>
<dbReference type="InterPro" id="IPR038658">
    <property type="entry name" value="SsgB_sf"/>
</dbReference>
<comment type="caution">
    <text evidence="7">The sequence shown here is derived from an EMBL/GenBank/DDBJ whole genome shotgun (WGS) entry which is preliminary data.</text>
</comment>
<keyword evidence="4" id="KW-0749">Sporulation</keyword>
<keyword evidence="5" id="KW-0717">Septation</keyword>
<evidence type="ECO:0000256" key="1">
    <source>
        <dbReference type="ARBA" id="ARBA00004431"/>
    </source>
</evidence>
<evidence type="ECO:0000256" key="3">
    <source>
        <dbReference type="ARBA" id="ARBA00022618"/>
    </source>
</evidence>
<dbReference type="RefSeq" id="WP_345562789.1">
    <property type="nucleotide sequence ID" value="NZ_BAABDQ010000006.1"/>
</dbReference>
<keyword evidence="3" id="KW-0132">Cell division</keyword>
<evidence type="ECO:0000313" key="7">
    <source>
        <dbReference type="EMBL" id="GAA3551059.1"/>
    </source>
</evidence>
<keyword evidence="6" id="KW-0131">Cell cycle</keyword>
<evidence type="ECO:0000313" key="8">
    <source>
        <dbReference type="Proteomes" id="UP001500630"/>
    </source>
</evidence>
<comment type="similarity">
    <text evidence="2">Belongs to the SsgA family.</text>
</comment>
<keyword evidence="8" id="KW-1185">Reference proteome</keyword>
<dbReference type="Pfam" id="PF04686">
    <property type="entry name" value="SsgA"/>
    <property type="match status" value="1"/>
</dbReference>
<evidence type="ECO:0000256" key="5">
    <source>
        <dbReference type="ARBA" id="ARBA00023210"/>
    </source>
</evidence>
<dbReference type="EMBL" id="BAABDQ010000006">
    <property type="protein sequence ID" value="GAA3551059.1"/>
    <property type="molecule type" value="Genomic_DNA"/>
</dbReference>
<accession>A0ABP6WJJ2</accession>
<proteinExistence type="inferred from homology"/>
<sequence length="120" mass="12912">MTHFVHQPFTLWPVGLEIGSHCGFLAYGKDAPNAVEIVLPHHDGTGDATSYIVDRALLAIGLHRRASNGAIVVRPHRTRADWLIVTLTAPSGAGDFYADAVVLRMFLDATAELVPLEVAA</sequence>
<reference evidence="8" key="1">
    <citation type="journal article" date="2019" name="Int. J. Syst. Evol. Microbiol.">
        <title>The Global Catalogue of Microorganisms (GCM) 10K type strain sequencing project: providing services to taxonomists for standard genome sequencing and annotation.</title>
        <authorList>
            <consortium name="The Broad Institute Genomics Platform"/>
            <consortium name="The Broad Institute Genome Sequencing Center for Infectious Disease"/>
            <person name="Wu L."/>
            <person name="Ma J."/>
        </authorList>
    </citation>
    <scope>NUCLEOTIDE SEQUENCE [LARGE SCALE GENOMIC DNA]</scope>
    <source>
        <strain evidence="8">JCM 17326</strain>
    </source>
</reference>
<gene>
    <name evidence="7" type="ORF">GCM10022419_034180</name>
</gene>